<dbReference type="AlphaFoldDB" id="S8DQA1"/>
<feature type="non-terminal residue" evidence="2">
    <location>
        <position position="1"/>
    </location>
</feature>
<dbReference type="Proteomes" id="UP000015453">
    <property type="component" value="Unassembled WGS sequence"/>
</dbReference>
<feature type="non-terminal residue" evidence="2">
    <location>
        <position position="73"/>
    </location>
</feature>
<gene>
    <name evidence="2" type="ORF">M569_09491</name>
</gene>
<feature type="coiled-coil region" evidence="1">
    <location>
        <begin position="1"/>
        <end position="70"/>
    </location>
</feature>
<dbReference type="PANTHER" id="PTHR34937">
    <property type="entry name" value="OS08G0559800 PROTEIN"/>
    <property type="match status" value="1"/>
</dbReference>
<accession>S8DQA1</accession>
<proteinExistence type="predicted"/>
<name>S8DQA1_9LAMI</name>
<evidence type="ECO:0000313" key="2">
    <source>
        <dbReference type="EMBL" id="EPS65288.1"/>
    </source>
</evidence>
<dbReference type="OrthoDB" id="1682775at2759"/>
<keyword evidence="3" id="KW-1185">Reference proteome</keyword>
<keyword evidence="1" id="KW-0175">Coiled coil</keyword>
<dbReference type="InterPro" id="IPR040300">
    <property type="entry name" value="At3g49055-like"/>
</dbReference>
<dbReference type="EMBL" id="AUSU01004325">
    <property type="protein sequence ID" value="EPS65288.1"/>
    <property type="molecule type" value="Genomic_DNA"/>
</dbReference>
<dbReference type="PANTHER" id="PTHR34937:SF1">
    <property type="entry name" value="PARAMYOSIN"/>
    <property type="match status" value="1"/>
</dbReference>
<evidence type="ECO:0000256" key="1">
    <source>
        <dbReference type="SAM" id="Coils"/>
    </source>
</evidence>
<organism evidence="2 3">
    <name type="scientific">Genlisea aurea</name>
    <dbReference type="NCBI Taxonomy" id="192259"/>
    <lineage>
        <taxon>Eukaryota</taxon>
        <taxon>Viridiplantae</taxon>
        <taxon>Streptophyta</taxon>
        <taxon>Embryophyta</taxon>
        <taxon>Tracheophyta</taxon>
        <taxon>Spermatophyta</taxon>
        <taxon>Magnoliopsida</taxon>
        <taxon>eudicotyledons</taxon>
        <taxon>Gunneridae</taxon>
        <taxon>Pentapetalae</taxon>
        <taxon>asterids</taxon>
        <taxon>lamiids</taxon>
        <taxon>Lamiales</taxon>
        <taxon>Lentibulariaceae</taxon>
        <taxon>Genlisea</taxon>
    </lineage>
</organism>
<comment type="caution">
    <text evidence="2">The sequence shown here is derived from an EMBL/GenBank/DDBJ whole genome shotgun (WGS) entry which is preliminary data.</text>
</comment>
<protein>
    <submittedName>
        <fullName evidence="2">Uncharacterized protein</fullName>
    </submittedName>
</protein>
<evidence type="ECO:0000313" key="3">
    <source>
        <dbReference type="Proteomes" id="UP000015453"/>
    </source>
</evidence>
<sequence>LKSVYKELEEARQNVTESEKRLKFKEVTAEAAIAASDAAEKSLKLADARASRLRERVEELTRQLEDAVEGREI</sequence>
<reference evidence="2 3" key="1">
    <citation type="journal article" date="2013" name="BMC Genomics">
        <title>The miniature genome of a carnivorous plant Genlisea aurea contains a low number of genes and short non-coding sequences.</title>
        <authorList>
            <person name="Leushkin E.V."/>
            <person name="Sutormin R.A."/>
            <person name="Nabieva E.R."/>
            <person name="Penin A.A."/>
            <person name="Kondrashov A.S."/>
            <person name="Logacheva M.D."/>
        </authorList>
    </citation>
    <scope>NUCLEOTIDE SEQUENCE [LARGE SCALE GENOMIC DNA]</scope>
</reference>